<dbReference type="SUPFAM" id="SSF52151">
    <property type="entry name" value="FabD/lysophospholipase-like"/>
    <property type="match status" value="1"/>
</dbReference>
<evidence type="ECO:0000256" key="1">
    <source>
        <dbReference type="ARBA" id="ARBA00022801"/>
    </source>
</evidence>
<dbReference type="PANTHER" id="PTHR10728:SF66">
    <property type="entry name" value="PHOSPHOLIPASE A2"/>
    <property type="match status" value="1"/>
</dbReference>
<accession>A0A8U8BMS4</accession>
<dbReference type="PANTHER" id="PTHR10728">
    <property type="entry name" value="CYTOSOLIC PHOSPHOLIPASE A2"/>
    <property type="match status" value="1"/>
</dbReference>
<dbReference type="Gene3D" id="3.40.1090.10">
    <property type="entry name" value="Cytosolic phospholipase A2 catalytic domain"/>
    <property type="match status" value="1"/>
</dbReference>
<reference evidence="3" key="3">
    <citation type="submission" date="2025-09" db="UniProtKB">
        <authorList>
            <consortium name="Ensembl"/>
        </authorList>
    </citation>
    <scope>IDENTIFICATION</scope>
</reference>
<dbReference type="Ensembl" id="ENSCPVT00000019534.2">
    <property type="protein sequence ID" value="ENSCPVP00000018697.2"/>
    <property type="gene ID" value="ENSCPVG00000013595.2"/>
</dbReference>
<dbReference type="GO" id="GO:0047498">
    <property type="term" value="F:calcium-dependent phospholipase A2 activity"/>
    <property type="evidence" value="ECO:0007669"/>
    <property type="project" value="TreeGrafter"/>
</dbReference>
<protein>
    <submittedName>
        <fullName evidence="3">Uncharacterized protein</fullName>
    </submittedName>
</protein>
<dbReference type="AlphaFoldDB" id="A0A8C3NBI1"/>
<dbReference type="PROSITE" id="PS51210">
    <property type="entry name" value="PLA2C"/>
    <property type="match status" value="1"/>
</dbReference>
<keyword evidence="4" id="KW-1185">Reference proteome</keyword>
<dbReference type="Proteomes" id="UP000694382">
    <property type="component" value="Chromosome 5"/>
</dbReference>
<dbReference type="InterPro" id="IPR002642">
    <property type="entry name" value="LysoPLipase_cat_dom"/>
</dbReference>
<sequence length="561" mass="64046">LLSCSIVYLLGSVGKGPPVNVLFFASGSFHCIGNSYPDHLDVRLGFDLCIQEQDFLCKRKNYVIPALKKVLQLEQDLPVVAIMTTGGGMRSLTALYGSLRGLKKLNILDCATYLTGLSGTTWTMSNLYRDADWSRKDLDKQITEARKHMTKCKINSFSLEYLKYYKKQLCQRKREGRKTSFIDLWGLVLESFLHEGVQYIIKLSDQQQAIDRGQNPLPIYTAVNVKNNYSTLDFKEWVEFTPYEVGLQKYGVFVRTEDFGSEFFMGRLMKKVPESRICFLEGMWSSLFSFNGLLLTLTSGGLCLLWAGGLYQFFPAEEEPALPVQPQELRTRLSTPPGPLGSALRAALTDRVCLAQEHNFLRGLQIHNHYLENTHFCRWKDTVLDTFPNQLTQSDEFLSLVDTGFFINTSIMPLLKPERKVDVILHLNYSALDQTCKYCSEQGIVFPRVDFSEEDRKKLKECYLFDGAETPGAPVLLFFPLVNDTFQKYKAPGQKRSESEMEDGKVDLYGCCSPYSTYSLQYTEKAYDCLVQLGEYNILNNEDLIIQALRTAVARKRQMKK</sequence>
<keyword evidence="1" id="KW-0378">Hydrolase</keyword>
<dbReference type="GO" id="GO:0046475">
    <property type="term" value="P:glycerophospholipid catabolic process"/>
    <property type="evidence" value="ECO:0007669"/>
    <property type="project" value="TreeGrafter"/>
</dbReference>
<dbReference type="GO" id="GO:0005829">
    <property type="term" value="C:cytosol"/>
    <property type="evidence" value="ECO:0007669"/>
    <property type="project" value="TreeGrafter"/>
</dbReference>
<evidence type="ECO:0000313" key="4">
    <source>
        <dbReference type="Proteomes" id="UP000694382"/>
    </source>
</evidence>
<keyword evidence="2" id="KW-0443">Lipid metabolism</keyword>
<accession>A0A8C3NBI1</accession>
<dbReference type="GO" id="GO:0005544">
    <property type="term" value="F:calcium-dependent phospholipid binding"/>
    <property type="evidence" value="ECO:0007669"/>
    <property type="project" value="TreeGrafter"/>
</dbReference>
<reference evidence="3" key="1">
    <citation type="submission" date="2020-02" db="EMBL/GenBank/DDBJ databases">
        <authorList>
            <person name="Enbody D E."/>
            <person name="Pettersson E M."/>
        </authorList>
    </citation>
    <scope>NUCLEOTIDE SEQUENCE [LARGE SCALE GENOMIC DNA]</scope>
</reference>
<dbReference type="GO" id="GO:0005509">
    <property type="term" value="F:calcium ion binding"/>
    <property type="evidence" value="ECO:0007669"/>
    <property type="project" value="TreeGrafter"/>
</dbReference>
<evidence type="ECO:0000256" key="2">
    <source>
        <dbReference type="ARBA" id="ARBA00023098"/>
    </source>
</evidence>
<proteinExistence type="predicted"/>
<dbReference type="InterPro" id="IPR016035">
    <property type="entry name" value="Acyl_Trfase/lysoPLipase"/>
</dbReference>
<reference evidence="3" key="2">
    <citation type="submission" date="2025-08" db="UniProtKB">
        <authorList>
            <consortium name="Ensembl"/>
        </authorList>
    </citation>
    <scope>IDENTIFICATION</scope>
</reference>
<evidence type="ECO:0000313" key="3">
    <source>
        <dbReference type="Ensembl" id="ENSCPVP00000018697.2"/>
    </source>
</evidence>
<dbReference type="Pfam" id="PF01735">
    <property type="entry name" value="PLA2_B"/>
    <property type="match status" value="1"/>
</dbReference>
<name>A0A8C3NBI1_GEOPR</name>
<organism evidence="3 4">
    <name type="scientific">Geospiza parvula</name>
    <name type="common">Small tree-finch</name>
    <name type="synonym">Camarhynchus parvulus</name>
    <dbReference type="NCBI Taxonomy" id="87175"/>
    <lineage>
        <taxon>Eukaryota</taxon>
        <taxon>Metazoa</taxon>
        <taxon>Chordata</taxon>
        <taxon>Craniata</taxon>
        <taxon>Vertebrata</taxon>
        <taxon>Euteleostomi</taxon>
        <taxon>Archelosauria</taxon>
        <taxon>Archosauria</taxon>
        <taxon>Dinosauria</taxon>
        <taxon>Saurischia</taxon>
        <taxon>Theropoda</taxon>
        <taxon>Coelurosauria</taxon>
        <taxon>Aves</taxon>
        <taxon>Neognathae</taxon>
        <taxon>Neoaves</taxon>
        <taxon>Telluraves</taxon>
        <taxon>Australaves</taxon>
        <taxon>Passeriformes</taxon>
        <taxon>Thraupidae</taxon>
        <taxon>Camarhynchus</taxon>
    </lineage>
</organism>
<dbReference type="SMART" id="SM00022">
    <property type="entry name" value="PLAc"/>
    <property type="match status" value="1"/>
</dbReference>